<feature type="transmembrane region" description="Helical" evidence="6">
    <location>
        <begin position="348"/>
        <end position="370"/>
    </location>
</feature>
<sequence>MSEKAAKQLDHDPEKGEPLAPVRTLDPRGSIINIGTLRLDPAGSALIPPPTSDPLDPLNWSQPQKYACISIVCFFYFLFTYQTTAPIPSFALLQEQFHATYTQVNWTFAIPSLGLALGPLFCSALADIYGRRIVIIGGTCIALVASGCTSIHGISLHGYMIARFFQGFGASPAATVGLSIINDVSFEHEQGFRIGLWVMAIDLGGLCGGFIGAFIATIDQYWIAYHVTILFAALLAAECLFLPETLFPRALVLASEEGALGNHNQEALSAETSKIKRTKELGYLSVRKIPGVIHPKPWDTIIRATKIFAYPTVVISTFSFVFFQYWWICSLLTMEPAAYATYKLQVQGLFFLGLILGTVIAEVFFSGRLSDWLVMFLAKRNNGQRTPEMRLWMGYPAAVLSSLGLLIWGLSIDKEWHWITGQIAFFLYGAGLQIGNTALSSYIVDSYYEHAMDIITFYTVIINPSAFAEPWFINTWVESSGMFIQSSNLFLHTMSLTPGNRIYLVLCRASYNLHLRRDPNLCHPPEVWPQVAKANDAWKSRDHRLLS</sequence>
<dbReference type="EMBL" id="KZ613883">
    <property type="protein sequence ID" value="PMD53407.1"/>
    <property type="molecule type" value="Genomic_DNA"/>
</dbReference>
<feature type="transmembrane region" description="Helical" evidence="6">
    <location>
        <begin position="104"/>
        <end position="126"/>
    </location>
</feature>
<keyword evidence="2 6" id="KW-0812">Transmembrane</keyword>
<dbReference type="OrthoDB" id="2585655at2759"/>
<evidence type="ECO:0000313" key="9">
    <source>
        <dbReference type="Proteomes" id="UP000235371"/>
    </source>
</evidence>
<feature type="transmembrane region" description="Helical" evidence="6">
    <location>
        <begin position="222"/>
        <end position="242"/>
    </location>
</feature>
<dbReference type="PANTHER" id="PTHR23502">
    <property type="entry name" value="MAJOR FACILITATOR SUPERFAMILY"/>
    <property type="match status" value="1"/>
</dbReference>
<keyword evidence="4 6" id="KW-0472">Membrane</keyword>
<dbReference type="Proteomes" id="UP000235371">
    <property type="component" value="Unassembled WGS sequence"/>
</dbReference>
<feature type="transmembrane region" description="Helical" evidence="6">
    <location>
        <begin position="307"/>
        <end position="328"/>
    </location>
</feature>
<protein>
    <submittedName>
        <fullName evidence="8">MFS general substrate transporter</fullName>
    </submittedName>
</protein>
<dbReference type="Pfam" id="PF07690">
    <property type="entry name" value="MFS_1"/>
    <property type="match status" value="1"/>
</dbReference>
<dbReference type="InterPro" id="IPR036259">
    <property type="entry name" value="MFS_trans_sf"/>
</dbReference>
<evidence type="ECO:0000313" key="8">
    <source>
        <dbReference type="EMBL" id="PMD53407.1"/>
    </source>
</evidence>
<name>A0A2J6SRM0_9HELO</name>
<feature type="region of interest" description="Disordered" evidence="5">
    <location>
        <begin position="1"/>
        <end position="22"/>
    </location>
</feature>
<feature type="transmembrane region" description="Helical" evidence="6">
    <location>
        <begin position="133"/>
        <end position="154"/>
    </location>
</feature>
<dbReference type="STRING" id="1095630.A0A2J6SRM0"/>
<dbReference type="RefSeq" id="XP_024730311.1">
    <property type="nucleotide sequence ID" value="XM_024875815.1"/>
</dbReference>
<feature type="transmembrane region" description="Helical" evidence="6">
    <location>
        <begin position="391"/>
        <end position="411"/>
    </location>
</feature>
<evidence type="ECO:0000259" key="7">
    <source>
        <dbReference type="PROSITE" id="PS50850"/>
    </source>
</evidence>
<comment type="subcellular location">
    <subcellularLocation>
        <location evidence="1">Membrane</location>
        <topology evidence="1">Multi-pass membrane protein</topology>
    </subcellularLocation>
</comment>
<dbReference type="GO" id="GO:0005886">
    <property type="term" value="C:plasma membrane"/>
    <property type="evidence" value="ECO:0007669"/>
    <property type="project" value="TreeGrafter"/>
</dbReference>
<feature type="domain" description="Major facilitator superfamily (MFS) profile" evidence="7">
    <location>
        <begin position="68"/>
        <end position="547"/>
    </location>
</feature>
<dbReference type="PROSITE" id="PS50850">
    <property type="entry name" value="MFS"/>
    <property type="match status" value="1"/>
</dbReference>
<feature type="compositionally biased region" description="Basic and acidic residues" evidence="5">
    <location>
        <begin position="1"/>
        <end position="17"/>
    </location>
</feature>
<feature type="transmembrane region" description="Helical" evidence="6">
    <location>
        <begin position="423"/>
        <end position="444"/>
    </location>
</feature>
<dbReference type="AlphaFoldDB" id="A0A2J6SRM0"/>
<dbReference type="GO" id="GO:0022857">
    <property type="term" value="F:transmembrane transporter activity"/>
    <property type="evidence" value="ECO:0007669"/>
    <property type="project" value="InterPro"/>
</dbReference>
<dbReference type="GeneID" id="36583894"/>
<dbReference type="SUPFAM" id="SSF103473">
    <property type="entry name" value="MFS general substrate transporter"/>
    <property type="match status" value="1"/>
</dbReference>
<keyword evidence="9" id="KW-1185">Reference proteome</keyword>
<accession>A0A2J6SRM0</accession>
<dbReference type="InParanoid" id="A0A2J6SRM0"/>
<keyword evidence="3 6" id="KW-1133">Transmembrane helix</keyword>
<feature type="transmembrane region" description="Helical" evidence="6">
    <location>
        <begin position="194"/>
        <end position="216"/>
    </location>
</feature>
<evidence type="ECO:0000256" key="4">
    <source>
        <dbReference type="ARBA" id="ARBA00023136"/>
    </source>
</evidence>
<dbReference type="Gene3D" id="1.20.1250.20">
    <property type="entry name" value="MFS general substrate transporter like domains"/>
    <property type="match status" value="1"/>
</dbReference>
<dbReference type="InterPro" id="IPR011701">
    <property type="entry name" value="MFS"/>
</dbReference>
<feature type="transmembrane region" description="Helical" evidence="6">
    <location>
        <begin position="66"/>
        <end position="84"/>
    </location>
</feature>
<evidence type="ECO:0000256" key="5">
    <source>
        <dbReference type="SAM" id="MobiDB-lite"/>
    </source>
</evidence>
<evidence type="ECO:0000256" key="2">
    <source>
        <dbReference type="ARBA" id="ARBA00022692"/>
    </source>
</evidence>
<evidence type="ECO:0000256" key="3">
    <source>
        <dbReference type="ARBA" id="ARBA00022989"/>
    </source>
</evidence>
<reference evidence="8 9" key="1">
    <citation type="submission" date="2016-04" db="EMBL/GenBank/DDBJ databases">
        <title>A degradative enzymes factory behind the ericoid mycorrhizal symbiosis.</title>
        <authorList>
            <consortium name="DOE Joint Genome Institute"/>
            <person name="Martino E."/>
            <person name="Morin E."/>
            <person name="Grelet G."/>
            <person name="Kuo A."/>
            <person name="Kohler A."/>
            <person name="Daghino S."/>
            <person name="Barry K."/>
            <person name="Choi C."/>
            <person name="Cichocki N."/>
            <person name="Clum A."/>
            <person name="Copeland A."/>
            <person name="Hainaut M."/>
            <person name="Haridas S."/>
            <person name="Labutti K."/>
            <person name="Lindquist E."/>
            <person name="Lipzen A."/>
            <person name="Khouja H.-R."/>
            <person name="Murat C."/>
            <person name="Ohm R."/>
            <person name="Olson A."/>
            <person name="Spatafora J."/>
            <person name="Veneault-Fourrey C."/>
            <person name="Henrissat B."/>
            <person name="Grigoriev I."/>
            <person name="Martin F."/>
            <person name="Perotto S."/>
        </authorList>
    </citation>
    <scope>NUCLEOTIDE SEQUENCE [LARGE SCALE GENOMIC DNA]</scope>
    <source>
        <strain evidence="8 9">E</strain>
    </source>
</reference>
<evidence type="ECO:0000256" key="6">
    <source>
        <dbReference type="SAM" id="Phobius"/>
    </source>
</evidence>
<organism evidence="8 9">
    <name type="scientific">Hyaloscypha bicolor E</name>
    <dbReference type="NCBI Taxonomy" id="1095630"/>
    <lineage>
        <taxon>Eukaryota</taxon>
        <taxon>Fungi</taxon>
        <taxon>Dikarya</taxon>
        <taxon>Ascomycota</taxon>
        <taxon>Pezizomycotina</taxon>
        <taxon>Leotiomycetes</taxon>
        <taxon>Helotiales</taxon>
        <taxon>Hyaloscyphaceae</taxon>
        <taxon>Hyaloscypha</taxon>
        <taxon>Hyaloscypha bicolor</taxon>
    </lineage>
</organism>
<dbReference type="InterPro" id="IPR020846">
    <property type="entry name" value="MFS_dom"/>
</dbReference>
<feature type="transmembrane region" description="Helical" evidence="6">
    <location>
        <begin position="160"/>
        <end position="182"/>
    </location>
</feature>
<gene>
    <name evidence="8" type="ORF">K444DRAFT_541681</name>
</gene>
<proteinExistence type="predicted"/>
<evidence type="ECO:0000256" key="1">
    <source>
        <dbReference type="ARBA" id="ARBA00004141"/>
    </source>
</evidence>
<dbReference type="PANTHER" id="PTHR23502:SF139">
    <property type="entry name" value="MAJOR FACILITATOR SUPERFAMILY (MFS) PROFILE DOMAIN-CONTAINING PROTEIN-RELATED"/>
    <property type="match status" value="1"/>
</dbReference>